<dbReference type="AlphaFoldDB" id="L0GVB2"/>
<accession>L0GVB2</accession>
<keyword evidence="3" id="KW-0808">Transferase</keyword>
<dbReference type="OrthoDB" id="9814548at2"/>
<dbReference type="PROSITE" id="PS50206">
    <property type="entry name" value="RHODANESE_3"/>
    <property type="match status" value="1"/>
</dbReference>
<protein>
    <submittedName>
        <fullName evidence="3">Rhodanese-related sulfurtransferase</fullName>
    </submittedName>
</protein>
<feature type="signal peptide" evidence="1">
    <location>
        <begin position="1"/>
        <end position="22"/>
    </location>
</feature>
<evidence type="ECO:0000313" key="3">
    <source>
        <dbReference type="EMBL" id="AGA90693.1"/>
    </source>
</evidence>
<dbReference type="PANTHER" id="PTHR43031:SF1">
    <property type="entry name" value="PYRIDINE NUCLEOTIDE-DISULPHIDE OXIDOREDUCTASE"/>
    <property type="match status" value="1"/>
</dbReference>
<sequence length="152" mass="16354">MKKRVFFYFASAMLLTASLLLASCGGTASSGPELSAPEALEMAERGELTIVDVRTPGEWRRTGVGAGALEINMIQSRGPDEFVEKLLEKTDGDKDAPLALICRTGNRSGHMQRVLMERGFTHVYNISEGMAGSDAGPGWLERGLPVEDCSSC</sequence>
<dbReference type="InterPro" id="IPR050229">
    <property type="entry name" value="GlpE_sulfurtransferase"/>
</dbReference>
<keyword evidence="1" id="KW-0732">Signal</keyword>
<dbReference type="eggNOG" id="COG0607">
    <property type="taxonomic scope" value="Bacteria"/>
</dbReference>
<reference evidence="3 4" key="1">
    <citation type="submission" date="2011-09" db="EMBL/GenBank/DDBJ databases">
        <title>Complete sequence of chromosome of Thioflavicoccus mobilis 8321.</title>
        <authorList>
            <consortium name="US DOE Joint Genome Institute"/>
            <person name="Lucas S."/>
            <person name="Han J."/>
            <person name="Lapidus A."/>
            <person name="Cheng J.-F."/>
            <person name="Goodwin L."/>
            <person name="Pitluck S."/>
            <person name="Peters L."/>
            <person name="Ovchinnikova G."/>
            <person name="Lu M."/>
            <person name="Detter J.C."/>
            <person name="Han C."/>
            <person name="Tapia R."/>
            <person name="Land M."/>
            <person name="Hauser L."/>
            <person name="Kyrpides N."/>
            <person name="Ivanova N."/>
            <person name="Pagani I."/>
            <person name="Vogl K."/>
            <person name="Liu Z."/>
            <person name="Imhoff J."/>
            <person name="Thiel V."/>
            <person name="Frigaard N.-U."/>
            <person name="Bryant D."/>
            <person name="Woyke T."/>
        </authorList>
    </citation>
    <scope>NUCLEOTIDE SEQUENCE [LARGE SCALE GENOMIC DNA]</scope>
    <source>
        <strain evidence="3 4">8321</strain>
    </source>
</reference>
<dbReference type="STRING" id="765912.Thimo_1928"/>
<dbReference type="CDD" id="cd00158">
    <property type="entry name" value="RHOD"/>
    <property type="match status" value="1"/>
</dbReference>
<dbReference type="SUPFAM" id="SSF52821">
    <property type="entry name" value="Rhodanese/Cell cycle control phosphatase"/>
    <property type="match status" value="1"/>
</dbReference>
<dbReference type="Pfam" id="PF00581">
    <property type="entry name" value="Rhodanese"/>
    <property type="match status" value="1"/>
</dbReference>
<proteinExistence type="predicted"/>
<evidence type="ECO:0000259" key="2">
    <source>
        <dbReference type="PROSITE" id="PS50206"/>
    </source>
</evidence>
<dbReference type="PANTHER" id="PTHR43031">
    <property type="entry name" value="FAD-DEPENDENT OXIDOREDUCTASE"/>
    <property type="match status" value="1"/>
</dbReference>
<dbReference type="RefSeq" id="WP_015280834.1">
    <property type="nucleotide sequence ID" value="NC_019940.1"/>
</dbReference>
<dbReference type="GO" id="GO:0016740">
    <property type="term" value="F:transferase activity"/>
    <property type="evidence" value="ECO:0007669"/>
    <property type="project" value="UniProtKB-KW"/>
</dbReference>
<dbReference type="Gene3D" id="3.40.250.10">
    <property type="entry name" value="Rhodanese-like domain"/>
    <property type="match status" value="1"/>
</dbReference>
<dbReference type="KEGG" id="tmb:Thimo_1928"/>
<feature type="chain" id="PRO_5003943507" evidence="1">
    <location>
        <begin position="23"/>
        <end position="152"/>
    </location>
</feature>
<dbReference type="HOGENOM" id="CLU_089574_10_2_6"/>
<keyword evidence="4" id="KW-1185">Reference proteome</keyword>
<evidence type="ECO:0000313" key="4">
    <source>
        <dbReference type="Proteomes" id="UP000010816"/>
    </source>
</evidence>
<dbReference type="Proteomes" id="UP000010816">
    <property type="component" value="Chromosome"/>
</dbReference>
<evidence type="ECO:0000256" key="1">
    <source>
        <dbReference type="SAM" id="SignalP"/>
    </source>
</evidence>
<dbReference type="PROSITE" id="PS51257">
    <property type="entry name" value="PROKAR_LIPOPROTEIN"/>
    <property type="match status" value="1"/>
</dbReference>
<gene>
    <name evidence="3" type="ORF">Thimo_1928</name>
</gene>
<feature type="domain" description="Rhodanese" evidence="2">
    <location>
        <begin position="44"/>
        <end position="148"/>
    </location>
</feature>
<organism evidence="3 4">
    <name type="scientific">Thioflavicoccus mobilis 8321</name>
    <dbReference type="NCBI Taxonomy" id="765912"/>
    <lineage>
        <taxon>Bacteria</taxon>
        <taxon>Pseudomonadati</taxon>
        <taxon>Pseudomonadota</taxon>
        <taxon>Gammaproteobacteria</taxon>
        <taxon>Chromatiales</taxon>
        <taxon>Chromatiaceae</taxon>
        <taxon>Thioflavicoccus</taxon>
    </lineage>
</organism>
<name>L0GVB2_9GAMM</name>
<dbReference type="InterPro" id="IPR036873">
    <property type="entry name" value="Rhodanese-like_dom_sf"/>
</dbReference>
<dbReference type="SMART" id="SM00450">
    <property type="entry name" value="RHOD"/>
    <property type="match status" value="1"/>
</dbReference>
<dbReference type="EMBL" id="CP003051">
    <property type="protein sequence ID" value="AGA90693.1"/>
    <property type="molecule type" value="Genomic_DNA"/>
</dbReference>
<dbReference type="InterPro" id="IPR001763">
    <property type="entry name" value="Rhodanese-like_dom"/>
</dbReference>